<feature type="signal peptide" evidence="1">
    <location>
        <begin position="1"/>
        <end position="20"/>
    </location>
</feature>
<evidence type="ECO:0000313" key="3">
    <source>
        <dbReference type="Proteomes" id="UP001249020"/>
    </source>
</evidence>
<dbReference type="Gene3D" id="3.40.190.10">
    <property type="entry name" value="Periplasmic binding protein-like II"/>
    <property type="match status" value="2"/>
</dbReference>
<dbReference type="EMBL" id="JAVRIE010000002">
    <property type="protein sequence ID" value="MDT0582075.1"/>
    <property type="molecule type" value="Genomic_DNA"/>
</dbReference>
<keyword evidence="3" id="KW-1185">Reference proteome</keyword>
<reference evidence="2 3" key="1">
    <citation type="submission" date="2023-09" db="EMBL/GenBank/DDBJ databases">
        <authorList>
            <person name="Rey-Velasco X."/>
        </authorList>
    </citation>
    <scope>NUCLEOTIDE SEQUENCE [LARGE SCALE GENOMIC DNA]</scope>
    <source>
        <strain evidence="2 3">W409</strain>
    </source>
</reference>
<evidence type="ECO:0000256" key="1">
    <source>
        <dbReference type="SAM" id="SignalP"/>
    </source>
</evidence>
<gene>
    <name evidence="2" type="ORF">RM544_05965</name>
</gene>
<proteinExistence type="predicted"/>
<comment type="caution">
    <text evidence="2">The sequence shown here is derived from an EMBL/GenBank/DDBJ whole genome shotgun (WGS) entry which is preliminary data.</text>
</comment>
<name>A0AAW8R2J1_9ALTE</name>
<dbReference type="SUPFAM" id="SSF53850">
    <property type="entry name" value="Periplasmic binding protein-like II"/>
    <property type="match status" value="1"/>
</dbReference>
<dbReference type="AlphaFoldDB" id="A0AAW8R2J1"/>
<dbReference type="PANTHER" id="PTHR35841">
    <property type="entry name" value="PHOSPHONATES-BINDING PERIPLASMIC PROTEIN"/>
    <property type="match status" value="1"/>
</dbReference>
<dbReference type="Pfam" id="PF12974">
    <property type="entry name" value="Phosphonate-bd"/>
    <property type="match status" value="1"/>
</dbReference>
<organism evidence="2 3">
    <name type="scientific">Brumicola blandensis</name>
    <dbReference type="NCBI Taxonomy" id="3075611"/>
    <lineage>
        <taxon>Bacteria</taxon>
        <taxon>Pseudomonadati</taxon>
        <taxon>Pseudomonadota</taxon>
        <taxon>Gammaproteobacteria</taxon>
        <taxon>Alteromonadales</taxon>
        <taxon>Alteromonadaceae</taxon>
        <taxon>Brumicola</taxon>
    </lineage>
</organism>
<accession>A0AAW8R2J1</accession>
<feature type="chain" id="PRO_5043578022" evidence="1">
    <location>
        <begin position="21"/>
        <end position="277"/>
    </location>
</feature>
<protein>
    <submittedName>
        <fullName evidence="2">Phosphate/phosphite/phosphonate ABC transporter substrate-binding protein</fullName>
    </submittedName>
</protein>
<keyword evidence="1" id="KW-0732">Signal</keyword>
<dbReference type="Proteomes" id="UP001249020">
    <property type="component" value="Unassembled WGS sequence"/>
</dbReference>
<sequence>MTRRLLCLILYCCCITSLLANDKQTKLTFGIVPQQSASKLAAKWGPVLARWSEESGIQLKFSTAKNIPTFEQRLAAGEYDIAYMNPYHYVSYSESSGYQALAKEKDKLLKGIIVVRKDSPIEDISQLNDKQIAFPAPAAFAATIIPRAVLAQNQIDTKSRFVYSHDSVYLAVARGFSPAGGGVMRTFNNTPQEVRDLLRIVWTSQGYTPHAIATHPDIDQETREKLLAALMVLNQDVSFLALIKELNFKPFEMATHQDWNSVKELGISGFLAQDASK</sequence>
<dbReference type="RefSeq" id="WP_311360859.1">
    <property type="nucleotide sequence ID" value="NZ_JAVRIE010000002.1"/>
</dbReference>
<dbReference type="PANTHER" id="PTHR35841:SF1">
    <property type="entry name" value="PHOSPHONATES-BINDING PERIPLASMIC PROTEIN"/>
    <property type="match status" value="1"/>
</dbReference>
<evidence type="ECO:0000313" key="2">
    <source>
        <dbReference type="EMBL" id="MDT0582075.1"/>
    </source>
</evidence>